<dbReference type="PROSITE" id="PS50966">
    <property type="entry name" value="ZF_SWIM"/>
    <property type="match status" value="1"/>
</dbReference>
<evidence type="ECO:0000313" key="5">
    <source>
        <dbReference type="EMBL" id="PKK65307.1"/>
    </source>
</evidence>
<feature type="compositionally biased region" description="Basic residues" evidence="2">
    <location>
        <begin position="637"/>
        <end position="649"/>
    </location>
</feature>
<dbReference type="InterPro" id="IPR007527">
    <property type="entry name" value="Znf_SWIM"/>
</dbReference>
<evidence type="ECO:0008006" key="7">
    <source>
        <dbReference type="Google" id="ProtNLM"/>
    </source>
</evidence>
<evidence type="ECO:0000259" key="3">
    <source>
        <dbReference type="PROSITE" id="PS50158"/>
    </source>
</evidence>
<reference evidence="5 6" key="2">
    <citation type="submission" date="2017-10" db="EMBL/GenBank/DDBJ databases">
        <title>Extensive intraspecific genome diversity in a model arbuscular mycorrhizal fungus.</title>
        <authorList>
            <person name="Chen E.C.H."/>
            <person name="Morin E."/>
            <person name="Baudet D."/>
            <person name="Noel J."/>
            <person name="Ndikumana S."/>
            <person name="Charron P."/>
            <person name="St-Onge C."/>
            <person name="Giorgi J."/>
            <person name="Grigoriev I.V."/>
            <person name="Roux C."/>
            <person name="Martin F.M."/>
            <person name="Corradi N."/>
        </authorList>
    </citation>
    <scope>NUCLEOTIDE SEQUENCE [LARGE SCALE GENOMIC DNA]</scope>
    <source>
        <strain evidence="5 6">C2</strain>
    </source>
</reference>
<dbReference type="PANTHER" id="PTHR47718">
    <property type="entry name" value="OS01G0519700 PROTEIN"/>
    <property type="match status" value="1"/>
</dbReference>
<dbReference type="AlphaFoldDB" id="A0A2N1MUM5"/>
<dbReference type="VEuPathDB" id="FungiDB:FUN_018600"/>
<evidence type="ECO:0000259" key="4">
    <source>
        <dbReference type="PROSITE" id="PS50966"/>
    </source>
</evidence>
<evidence type="ECO:0000256" key="2">
    <source>
        <dbReference type="SAM" id="MobiDB-lite"/>
    </source>
</evidence>
<keyword evidence="1" id="KW-0863">Zinc-finger</keyword>
<dbReference type="VEuPathDB" id="FungiDB:RhiirFUN_020039"/>
<sequence>MLSIAKRQEFRIIKDHVTRDDGIIRRRTYICYYSRVYESNSTKDTSTKKIGCPFLVNVSCPKLKNDENSVFINKINDQHNHPLNTSSIIFEKSQKFTPSMIDDIKFMTTSCKFGITAQRKFLEGKYPSHPIYSKDLYATIQSFRPTSKSLLNNAAIISNWLDEQKENYSCWVVARGWDNDNTLTHLLWMTPTQVENWIQYTDCILNDITHKINRYGMALSLFVGFDNNRHNILLAQALLADKNADPAVDAAVCQVFHSTYPIHCAYHISQNLHKNLKKSLSNNYEKFLEDFYRCRNNLTKMYWVHCFTSYKFAGGMIASFRVEFVNSCLKCLLQNSNISLCDLMTEIHRMLDMQDKENEYNFWHMSIPIKKNPKTVNFLFTKVDECLQKFLTPTMLKMHQDEMNQSVYYIANLVDLESIEILDEENVTLLHDDIDTPQMTLKQMIKFVEFQNIKEIWSISVRNSSKVKHYVILLQNNGHICSCLSILRCGIVCRHYFQVMLATSNAMFHIRLIPTRWYNGERNGSNELFIFADKYMQEQPIITSDYHDAVPYLCSIKDYREESLSFLEQKIAYGKLHSAYKKALKKALQTDFNSQNLVNLLEEFAENDNINEQSESDEYEDDINDKENVNPTLLKNPKPHRGKGRPMGTKRIKSAHEILNQRTKHQRRCKKCGNIGHYQKNCKIQHTSEQ</sequence>
<dbReference type="PROSITE" id="PS50158">
    <property type="entry name" value="ZF_CCHC"/>
    <property type="match status" value="1"/>
</dbReference>
<dbReference type="VEuPathDB" id="FungiDB:RhiirA1_450163"/>
<dbReference type="GO" id="GO:0003676">
    <property type="term" value="F:nucleic acid binding"/>
    <property type="evidence" value="ECO:0007669"/>
    <property type="project" value="InterPro"/>
</dbReference>
<comment type="caution">
    <text evidence="5">The sequence shown here is derived from an EMBL/GenBank/DDBJ whole genome shotgun (WGS) entry which is preliminary data.</text>
</comment>
<dbReference type="GO" id="GO:0008270">
    <property type="term" value="F:zinc ion binding"/>
    <property type="evidence" value="ECO:0007669"/>
    <property type="project" value="UniProtKB-KW"/>
</dbReference>
<proteinExistence type="predicted"/>
<accession>A0A2N1MUM5</accession>
<keyword evidence="1" id="KW-0862">Zinc</keyword>
<dbReference type="VEuPathDB" id="FungiDB:RhiirA1_388254"/>
<gene>
    <name evidence="5" type="ORF">RhiirC2_786356</name>
</gene>
<dbReference type="PANTHER" id="PTHR47718:SF6">
    <property type="entry name" value="PROTEIN FAR1-RELATED SEQUENCE"/>
    <property type="match status" value="1"/>
</dbReference>
<dbReference type="EMBL" id="LLXL01001290">
    <property type="protein sequence ID" value="PKK65307.1"/>
    <property type="molecule type" value="Genomic_DNA"/>
</dbReference>
<name>A0A2N1MUM5_9GLOM</name>
<feature type="domain" description="CCHC-type" evidence="3">
    <location>
        <begin position="667"/>
        <end position="683"/>
    </location>
</feature>
<dbReference type="InterPro" id="IPR001878">
    <property type="entry name" value="Znf_CCHC"/>
</dbReference>
<feature type="domain" description="SWIM-type" evidence="4">
    <location>
        <begin position="470"/>
        <end position="504"/>
    </location>
</feature>
<keyword evidence="1" id="KW-0479">Metal-binding</keyword>
<feature type="compositionally biased region" description="Acidic residues" evidence="2">
    <location>
        <begin position="614"/>
        <end position="624"/>
    </location>
</feature>
<dbReference type="VEuPathDB" id="FungiDB:RhiirFUN_004521"/>
<organism evidence="5 6">
    <name type="scientific">Rhizophagus irregularis</name>
    <dbReference type="NCBI Taxonomy" id="588596"/>
    <lineage>
        <taxon>Eukaryota</taxon>
        <taxon>Fungi</taxon>
        <taxon>Fungi incertae sedis</taxon>
        <taxon>Mucoromycota</taxon>
        <taxon>Glomeromycotina</taxon>
        <taxon>Glomeromycetes</taxon>
        <taxon>Glomerales</taxon>
        <taxon>Glomeraceae</taxon>
        <taxon>Rhizophagus</taxon>
    </lineage>
</organism>
<reference evidence="5 6" key="1">
    <citation type="submission" date="2016-04" db="EMBL/GenBank/DDBJ databases">
        <title>Genome analyses suggest a sexual origin of heterokaryosis in a supposedly ancient asexual fungus.</title>
        <authorList>
            <person name="Ropars J."/>
            <person name="Sedzielewska K."/>
            <person name="Noel J."/>
            <person name="Charron P."/>
            <person name="Farinelli L."/>
            <person name="Marton T."/>
            <person name="Kruger M."/>
            <person name="Pelin A."/>
            <person name="Brachmann A."/>
            <person name="Corradi N."/>
        </authorList>
    </citation>
    <scope>NUCLEOTIDE SEQUENCE [LARGE SCALE GENOMIC DNA]</scope>
    <source>
        <strain evidence="5 6">C2</strain>
    </source>
</reference>
<feature type="region of interest" description="Disordered" evidence="2">
    <location>
        <begin position="609"/>
        <end position="649"/>
    </location>
</feature>
<protein>
    <recommendedName>
        <fullName evidence="7">Protein far1-related sequence 11-like</fullName>
    </recommendedName>
</protein>
<evidence type="ECO:0000256" key="1">
    <source>
        <dbReference type="PROSITE-ProRule" id="PRU00047"/>
    </source>
</evidence>
<dbReference type="Proteomes" id="UP000233469">
    <property type="component" value="Unassembled WGS sequence"/>
</dbReference>
<dbReference type="VEuPathDB" id="FungiDB:RhiirFUN_020600"/>
<evidence type="ECO:0000313" key="6">
    <source>
        <dbReference type="Proteomes" id="UP000233469"/>
    </source>
</evidence>